<proteinExistence type="predicted"/>
<dbReference type="EMBL" id="JAIQCJ010002302">
    <property type="protein sequence ID" value="KAJ8777717.1"/>
    <property type="molecule type" value="Genomic_DNA"/>
</dbReference>
<organism evidence="2 3">
    <name type="scientific">Eschrichtius robustus</name>
    <name type="common">California gray whale</name>
    <name type="synonym">Eschrichtius gibbosus</name>
    <dbReference type="NCBI Taxonomy" id="9764"/>
    <lineage>
        <taxon>Eukaryota</taxon>
        <taxon>Metazoa</taxon>
        <taxon>Chordata</taxon>
        <taxon>Craniata</taxon>
        <taxon>Vertebrata</taxon>
        <taxon>Euteleostomi</taxon>
        <taxon>Mammalia</taxon>
        <taxon>Eutheria</taxon>
        <taxon>Laurasiatheria</taxon>
        <taxon>Artiodactyla</taxon>
        <taxon>Whippomorpha</taxon>
        <taxon>Cetacea</taxon>
        <taxon>Mysticeti</taxon>
        <taxon>Eschrichtiidae</taxon>
        <taxon>Eschrichtius</taxon>
    </lineage>
</organism>
<dbReference type="PANTHER" id="PTHR23232">
    <property type="entry name" value="KRAB DOMAIN C2H2 ZINC FINGER"/>
    <property type="match status" value="1"/>
</dbReference>
<gene>
    <name evidence="2" type="ORF">J1605_014370</name>
</gene>
<dbReference type="Gene3D" id="6.10.140.140">
    <property type="match status" value="1"/>
</dbReference>
<dbReference type="Pfam" id="PF01352">
    <property type="entry name" value="KRAB"/>
    <property type="match status" value="1"/>
</dbReference>
<feature type="domain" description="KRAB" evidence="1">
    <location>
        <begin position="15"/>
        <end position="86"/>
    </location>
</feature>
<reference evidence="2 3" key="1">
    <citation type="submission" date="2022-11" db="EMBL/GenBank/DDBJ databases">
        <title>Whole genome sequence of Eschrichtius robustus ER-17-0199.</title>
        <authorList>
            <person name="Bruniche-Olsen A."/>
            <person name="Black A.N."/>
            <person name="Fields C.J."/>
            <person name="Walden K."/>
            <person name="Dewoody J.A."/>
        </authorList>
    </citation>
    <scope>NUCLEOTIDE SEQUENCE [LARGE SCALE GENOMIC DNA]</scope>
    <source>
        <strain evidence="2">ER-17-0199</strain>
        <tissue evidence="2">Blubber</tissue>
    </source>
</reference>
<dbReference type="SMART" id="SM00349">
    <property type="entry name" value="KRAB"/>
    <property type="match status" value="1"/>
</dbReference>
<dbReference type="SUPFAM" id="SSF109640">
    <property type="entry name" value="KRAB domain (Kruppel-associated box)"/>
    <property type="match status" value="1"/>
</dbReference>
<dbReference type="GO" id="GO:0006355">
    <property type="term" value="P:regulation of DNA-templated transcription"/>
    <property type="evidence" value="ECO:0007669"/>
    <property type="project" value="InterPro"/>
</dbReference>
<name>A0AB34GEG8_ESCRO</name>
<dbReference type="AlphaFoldDB" id="A0AB34GEG8"/>
<comment type="caution">
    <text evidence="2">The sequence shown here is derived from an EMBL/GenBank/DDBJ whole genome shotgun (WGS) entry which is preliminary data.</text>
</comment>
<dbReference type="InterPro" id="IPR001909">
    <property type="entry name" value="KRAB"/>
</dbReference>
<dbReference type="PANTHER" id="PTHR23232:SF130">
    <property type="entry name" value="KRAB DOMAIN-CONTAINING PROTEIN"/>
    <property type="match status" value="1"/>
</dbReference>
<evidence type="ECO:0000313" key="2">
    <source>
        <dbReference type="EMBL" id="KAJ8777717.1"/>
    </source>
</evidence>
<dbReference type="InterPro" id="IPR036051">
    <property type="entry name" value="KRAB_dom_sf"/>
</dbReference>
<sequence>MALGLLKARREETFVSFHEVAVDFTQEEWQLLSHAQRTLYREEMLQNYSNLVSLGISFSKPTFVILLEYREEPWKEERGQQPSPCSADPKPEIPPYSSSVLVFCGQQLHQHVLHDHHLPICPGLFAGTPQKSRSLPSRSEAAAAAILLRKLLGRQSGR</sequence>
<dbReference type="InterPro" id="IPR050169">
    <property type="entry name" value="Krueppel_C2H2_ZnF"/>
</dbReference>
<evidence type="ECO:0000313" key="3">
    <source>
        <dbReference type="Proteomes" id="UP001159641"/>
    </source>
</evidence>
<dbReference type="PROSITE" id="PS50805">
    <property type="entry name" value="KRAB"/>
    <property type="match status" value="1"/>
</dbReference>
<keyword evidence="3" id="KW-1185">Reference proteome</keyword>
<dbReference type="Proteomes" id="UP001159641">
    <property type="component" value="Unassembled WGS sequence"/>
</dbReference>
<protein>
    <recommendedName>
        <fullName evidence="1">KRAB domain-containing protein</fullName>
    </recommendedName>
</protein>
<evidence type="ECO:0000259" key="1">
    <source>
        <dbReference type="PROSITE" id="PS50805"/>
    </source>
</evidence>
<dbReference type="CDD" id="cd07765">
    <property type="entry name" value="KRAB_A-box"/>
    <property type="match status" value="1"/>
</dbReference>
<accession>A0AB34GEG8</accession>